<dbReference type="OrthoDB" id="3541554at2"/>
<protein>
    <recommendedName>
        <fullName evidence="3">Gas vesicle protein G</fullName>
    </recommendedName>
</protein>
<evidence type="ECO:0000313" key="1">
    <source>
        <dbReference type="EMBL" id="ADG90074.1"/>
    </source>
</evidence>
<evidence type="ECO:0000313" key="2">
    <source>
        <dbReference type="Proteomes" id="UP000006640"/>
    </source>
</evidence>
<dbReference type="Proteomes" id="UP000006640">
    <property type="component" value="Chromosome"/>
</dbReference>
<dbReference type="EMBL" id="CP001874">
    <property type="protein sequence ID" value="ADG90074.1"/>
    <property type="molecule type" value="Genomic_DNA"/>
</dbReference>
<sequence>MFGWLIGLPLAPVRLVIRMGQLIQEQAEHELRDPAAVRRRLEAIEEARSAGEISAEEEEQAIDEVLRLMSGTRGG</sequence>
<dbReference type="HOGENOM" id="CLU_162460_1_0_11"/>
<proteinExistence type="predicted"/>
<accession>D6Y9P3</accession>
<reference evidence="1 2" key="1">
    <citation type="submission" date="2010-01" db="EMBL/GenBank/DDBJ databases">
        <title>The complete genome of Thermobispora bispora DSM 43833.</title>
        <authorList>
            <consortium name="US DOE Joint Genome Institute (JGI-PGF)"/>
            <person name="Lucas S."/>
            <person name="Copeland A."/>
            <person name="Lapidus A."/>
            <person name="Glavina del Rio T."/>
            <person name="Dalin E."/>
            <person name="Tice H."/>
            <person name="Bruce D."/>
            <person name="Goodwin L."/>
            <person name="Pitluck S."/>
            <person name="Kyrpides N."/>
            <person name="Mavromatis K."/>
            <person name="Ivanova N."/>
            <person name="Mikhailova N."/>
            <person name="Chertkov O."/>
            <person name="Brettin T."/>
            <person name="Detter J.C."/>
            <person name="Han C."/>
            <person name="Larimer F."/>
            <person name="Land M."/>
            <person name="Hauser L."/>
            <person name="Markowitz V."/>
            <person name="Cheng J.-F."/>
            <person name="Hugenholtz P."/>
            <person name="Woyke T."/>
            <person name="Wu D."/>
            <person name="Jando M."/>
            <person name="Schneider S."/>
            <person name="Klenk H.-P."/>
            <person name="Eisen J.A."/>
        </authorList>
    </citation>
    <scope>NUCLEOTIDE SEQUENCE [LARGE SCALE GENOMIC DNA]</scope>
    <source>
        <strain evidence="2">ATCC 19993 / DSM 43833 / CBS 139.67 / JCM 10125 / KCTC 9307 / NBRC 14880 / R51</strain>
    </source>
</reference>
<name>D6Y9P3_THEBD</name>
<dbReference type="InterPro" id="IPR007804">
    <property type="entry name" value="GvpG"/>
</dbReference>
<dbReference type="STRING" id="469371.Tbis_3384"/>
<evidence type="ECO:0008006" key="3">
    <source>
        <dbReference type="Google" id="ProtNLM"/>
    </source>
</evidence>
<dbReference type="Pfam" id="PF05120">
    <property type="entry name" value="GvpG"/>
    <property type="match status" value="1"/>
</dbReference>
<gene>
    <name evidence="1" type="ordered locus">Tbis_3384</name>
</gene>
<dbReference type="eggNOG" id="ENOG50331Q2">
    <property type="taxonomic scope" value="Bacteria"/>
</dbReference>
<keyword evidence="2" id="KW-1185">Reference proteome</keyword>
<dbReference type="KEGG" id="tbi:Tbis_3384"/>
<organism evidence="1 2">
    <name type="scientific">Thermobispora bispora (strain ATCC 19993 / DSM 43833 / CBS 139.67 / JCM 10125 / KCTC 9307 / NBRC 14880 / R51)</name>
    <dbReference type="NCBI Taxonomy" id="469371"/>
    <lineage>
        <taxon>Bacteria</taxon>
        <taxon>Bacillati</taxon>
        <taxon>Actinomycetota</taxon>
        <taxon>Actinomycetes</taxon>
        <taxon>Streptosporangiales</taxon>
        <taxon>Streptosporangiaceae</taxon>
        <taxon>Thermobispora</taxon>
    </lineage>
</organism>
<dbReference type="AlphaFoldDB" id="D6Y9P3"/>
<dbReference type="RefSeq" id="WP_013133607.1">
    <property type="nucleotide sequence ID" value="NC_014165.1"/>
</dbReference>